<evidence type="ECO:0000256" key="3">
    <source>
        <dbReference type="ARBA" id="ARBA00022748"/>
    </source>
</evidence>
<dbReference type="Proteomes" id="UP000539642">
    <property type="component" value="Unassembled WGS sequence"/>
</dbReference>
<dbReference type="InterPro" id="IPR007816">
    <property type="entry name" value="ResB-like_domain"/>
</dbReference>
<keyword evidence="3" id="KW-0201">Cytochrome c-type biogenesis</keyword>
<evidence type="ECO:0000256" key="6">
    <source>
        <dbReference type="SAM" id="Phobius"/>
    </source>
</evidence>
<feature type="transmembrane region" description="Helical" evidence="6">
    <location>
        <begin position="67"/>
        <end position="85"/>
    </location>
</feature>
<evidence type="ECO:0000256" key="5">
    <source>
        <dbReference type="ARBA" id="ARBA00023136"/>
    </source>
</evidence>
<gene>
    <name evidence="8" type="ORF">HNQ81_000439</name>
</gene>
<evidence type="ECO:0000256" key="4">
    <source>
        <dbReference type="ARBA" id="ARBA00022989"/>
    </source>
</evidence>
<reference evidence="8 9" key="1">
    <citation type="submission" date="2020-08" db="EMBL/GenBank/DDBJ databases">
        <title>Genomic Encyclopedia of Type Strains, Phase IV (KMG-IV): sequencing the most valuable type-strain genomes for metagenomic binning, comparative biology and taxonomic classification.</title>
        <authorList>
            <person name="Goeker M."/>
        </authorList>
    </citation>
    <scope>NUCLEOTIDE SEQUENCE [LARGE SCALE GENOMIC DNA]</scope>
    <source>
        <strain evidence="8 9">DSM 28570</strain>
    </source>
</reference>
<dbReference type="Pfam" id="PF05140">
    <property type="entry name" value="ResB"/>
    <property type="match status" value="2"/>
</dbReference>
<keyword evidence="4 6" id="KW-1133">Transmembrane helix</keyword>
<feature type="domain" description="ResB-like" evidence="7">
    <location>
        <begin position="14"/>
        <end position="340"/>
    </location>
</feature>
<dbReference type="GO" id="GO:0017004">
    <property type="term" value="P:cytochrome complex assembly"/>
    <property type="evidence" value="ECO:0007669"/>
    <property type="project" value="UniProtKB-KW"/>
</dbReference>
<keyword evidence="9" id="KW-1185">Reference proteome</keyword>
<name>A0A840ULS9_9BACT</name>
<dbReference type="RefSeq" id="WP_183347829.1">
    <property type="nucleotide sequence ID" value="NZ_JACHEO010000001.1"/>
</dbReference>
<evidence type="ECO:0000259" key="7">
    <source>
        <dbReference type="Pfam" id="PF05140"/>
    </source>
</evidence>
<comment type="subcellular location">
    <subcellularLocation>
        <location evidence="1">Membrane</location>
        <topology evidence="1">Multi-pass membrane protein</topology>
    </subcellularLocation>
</comment>
<dbReference type="PANTHER" id="PTHR31566:SF0">
    <property type="entry name" value="CYTOCHROME C BIOGENESIS PROTEIN CCS1, CHLOROPLASTIC"/>
    <property type="match status" value="1"/>
</dbReference>
<proteinExistence type="predicted"/>
<evidence type="ECO:0000256" key="2">
    <source>
        <dbReference type="ARBA" id="ARBA00022692"/>
    </source>
</evidence>
<protein>
    <submittedName>
        <fullName evidence="8">Cytochrome c biogenesis protein</fullName>
    </submittedName>
</protein>
<sequence length="439" mass="48805">MKLTNEIWGFFASVRLAIFTLCSLALTSIIGTVIPQNKPDSWYVETYGPATAQFFQVLDIPDMYGSWWFLILLGLLCANLIICSIDRFPTTWRLMTINQLAVHPDRLQGMDLRQEWSLPSPVGESAGQLSAALAKAGWKPASREIETGTLLFAGKGGWSRIGVYVVHISILVIFVGAIIGNILGFKGTVMLPEGESTTRIFAFNSSEPIDLGFEILCDSFTVDYYPNGMPKEYASVLTVRENGKEILKQTIEVNQPLTYRGITFYQSSYQAYKDFIVSIVIAPEKIGKVFTIPYQQEMEWPEQNIRFGVVNAEGMGDRVTRIKIWMKHGEQPASTFWVENGKDAAIPSADKTIAVSAKQMFATGLQVAKDPGVWLVYLGCCLMLIGLYVSFFVSHQRLWLLLRPDKGGTGTSILLAGASNKNQTGFARSFTRLADRLRG</sequence>
<feature type="transmembrane region" description="Helical" evidence="6">
    <location>
        <begin position="374"/>
        <end position="393"/>
    </location>
</feature>
<keyword evidence="2 6" id="KW-0812">Transmembrane</keyword>
<feature type="transmembrane region" description="Helical" evidence="6">
    <location>
        <begin position="7"/>
        <end position="34"/>
    </location>
</feature>
<dbReference type="GO" id="GO:0016020">
    <property type="term" value="C:membrane"/>
    <property type="evidence" value="ECO:0007669"/>
    <property type="project" value="UniProtKB-SubCell"/>
</dbReference>
<dbReference type="EMBL" id="JACHEO010000001">
    <property type="protein sequence ID" value="MBB5346732.1"/>
    <property type="molecule type" value="Genomic_DNA"/>
</dbReference>
<feature type="transmembrane region" description="Helical" evidence="6">
    <location>
        <begin position="161"/>
        <end position="183"/>
    </location>
</feature>
<feature type="domain" description="ResB-like" evidence="7">
    <location>
        <begin position="358"/>
        <end position="430"/>
    </location>
</feature>
<accession>A0A840ULS9</accession>
<dbReference type="PANTHER" id="PTHR31566">
    <property type="entry name" value="CYTOCHROME C BIOGENESIS PROTEIN CCS1, CHLOROPLASTIC"/>
    <property type="match status" value="1"/>
</dbReference>
<evidence type="ECO:0000313" key="9">
    <source>
        <dbReference type="Proteomes" id="UP000539642"/>
    </source>
</evidence>
<dbReference type="InterPro" id="IPR023494">
    <property type="entry name" value="Cyt_c_bgen_Ccs1/CcsB/ResB"/>
</dbReference>
<comment type="caution">
    <text evidence="8">The sequence shown here is derived from an EMBL/GenBank/DDBJ whole genome shotgun (WGS) entry which is preliminary data.</text>
</comment>
<dbReference type="AlphaFoldDB" id="A0A840ULS9"/>
<keyword evidence="5 6" id="KW-0472">Membrane</keyword>
<evidence type="ECO:0000313" key="8">
    <source>
        <dbReference type="EMBL" id="MBB5346732.1"/>
    </source>
</evidence>
<organism evidence="8 9">
    <name type="scientific">Desulfoprunum benzoelyticum</name>
    <dbReference type="NCBI Taxonomy" id="1506996"/>
    <lineage>
        <taxon>Bacteria</taxon>
        <taxon>Pseudomonadati</taxon>
        <taxon>Thermodesulfobacteriota</taxon>
        <taxon>Desulfobulbia</taxon>
        <taxon>Desulfobulbales</taxon>
        <taxon>Desulfobulbaceae</taxon>
        <taxon>Desulfoprunum</taxon>
    </lineage>
</organism>
<evidence type="ECO:0000256" key="1">
    <source>
        <dbReference type="ARBA" id="ARBA00004141"/>
    </source>
</evidence>